<keyword evidence="2" id="KW-1185">Reference proteome</keyword>
<proteinExistence type="predicted"/>
<evidence type="ECO:0000313" key="1">
    <source>
        <dbReference type="EMBL" id="QES87185.1"/>
    </source>
</evidence>
<name>A0A5P2FVM1_9BACT</name>
<sequence length="116" mass="13658">MSKSTTLKNLKDLSPELYRDVRTAYEKMQLTHKDSGINLEDCIRDVLERQYHIRINILDTLKKNLKYTINFKKEVEKSDNEFKSYTKALESALSAALDRLLIEHKISHKPLKECFL</sequence>
<reference evidence="1 2" key="1">
    <citation type="submission" date="2019-09" db="EMBL/GenBank/DDBJ databases">
        <title>Complete genome sequence of Arachidicoccus sp. B3-10 isolated from apple orchard soil.</title>
        <authorList>
            <person name="Kim H.S."/>
            <person name="Han K.-I."/>
            <person name="Suh M.K."/>
            <person name="Lee K.C."/>
            <person name="Eom M.K."/>
            <person name="Kim J.-S."/>
            <person name="Kang S.W."/>
            <person name="Sin Y."/>
            <person name="Lee J.-S."/>
        </authorList>
    </citation>
    <scope>NUCLEOTIDE SEQUENCE [LARGE SCALE GENOMIC DNA]</scope>
    <source>
        <strain evidence="1 2">B3-10</strain>
    </source>
</reference>
<organism evidence="1 2">
    <name type="scientific">Rhizosphaericola mali</name>
    <dbReference type="NCBI Taxonomy" id="2545455"/>
    <lineage>
        <taxon>Bacteria</taxon>
        <taxon>Pseudomonadati</taxon>
        <taxon>Bacteroidota</taxon>
        <taxon>Chitinophagia</taxon>
        <taxon>Chitinophagales</taxon>
        <taxon>Chitinophagaceae</taxon>
        <taxon>Rhizosphaericola</taxon>
    </lineage>
</organism>
<dbReference type="RefSeq" id="WP_131328063.1">
    <property type="nucleotide sequence ID" value="NZ_CP044016.1"/>
</dbReference>
<gene>
    <name evidence="1" type="ORF">E0W69_000380</name>
</gene>
<evidence type="ECO:0000313" key="2">
    <source>
        <dbReference type="Proteomes" id="UP000292424"/>
    </source>
</evidence>
<dbReference type="Proteomes" id="UP000292424">
    <property type="component" value="Chromosome"/>
</dbReference>
<dbReference type="KEGG" id="arac:E0W69_000380"/>
<protein>
    <submittedName>
        <fullName evidence="1">Uncharacterized protein</fullName>
    </submittedName>
</protein>
<dbReference type="EMBL" id="CP044016">
    <property type="protein sequence ID" value="QES87185.1"/>
    <property type="molecule type" value="Genomic_DNA"/>
</dbReference>
<accession>A0A5P2FVM1</accession>
<dbReference type="AlphaFoldDB" id="A0A5P2FVM1"/>